<dbReference type="PANTHER" id="PTHR43537:SF49">
    <property type="entry name" value="TRANSCRIPTIONAL REGULATORY PROTEIN"/>
    <property type="match status" value="1"/>
</dbReference>
<dbReference type="GO" id="GO:0003677">
    <property type="term" value="F:DNA binding"/>
    <property type="evidence" value="ECO:0007669"/>
    <property type="project" value="UniProtKB-KW"/>
</dbReference>
<dbReference type="SMART" id="SM00895">
    <property type="entry name" value="FCD"/>
    <property type="match status" value="1"/>
</dbReference>
<evidence type="ECO:0000259" key="5">
    <source>
        <dbReference type="PROSITE" id="PS50949"/>
    </source>
</evidence>
<accession>A0A2N3KBP9</accession>
<dbReference type="InterPro" id="IPR036388">
    <property type="entry name" value="WH-like_DNA-bd_sf"/>
</dbReference>
<reference evidence="6 7" key="1">
    <citation type="submission" date="2017-09" db="EMBL/GenBank/DDBJ databases">
        <title>Biodiversity and function of Thalassospira species in the particle-attached aromatic-hydrocarbon-degrading consortia from the surface seawater of the South China Sea.</title>
        <authorList>
            <person name="Dong C."/>
            <person name="Liu R."/>
            <person name="Shao Z."/>
        </authorList>
    </citation>
    <scope>NUCLEOTIDE SEQUENCE [LARGE SCALE GENOMIC DNA]</scope>
    <source>
        <strain evidence="6 7">CSC1P2</strain>
    </source>
</reference>
<dbReference type="InterPro" id="IPR036390">
    <property type="entry name" value="WH_DNA-bd_sf"/>
</dbReference>
<dbReference type="Gene3D" id="1.20.120.530">
    <property type="entry name" value="GntR ligand-binding domain-like"/>
    <property type="match status" value="1"/>
</dbReference>
<dbReference type="PROSITE" id="PS50949">
    <property type="entry name" value="HTH_GNTR"/>
    <property type="match status" value="1"/>
</dbReference>
<evidence type="ECO:0000256" key="4">
    <source>
        <dbReference type="SAM" id="MobiDB-lite"/>
    </source>
</evidence>
<evidence type="ECO:0000256" key="3">
    <source>
        <dbReference type="ARBA" id="ARBA00023163"/>
    </source>
</evidence>
<name>A0A2N3KBP9_9PROT</name>
<dbReference type="SUPFAM" id="SSF46785">
    <property type="entry name" value="Winged helix' DNA-binding domain"/>
    <property type="match status" value="1"/>
</dbReference>
<dbReference type="PANTHER" id="PTHR43537">
    <property type="entry name" value="TRANSCRIPTIONAL REGULATOR, GNTR FAMILY"/>
    <property type="match status" value="1"/>
</dbReference>
<proteinExistence type="predicted"/>
<feature type="region of interest" description="Disordered" evidence="4">
    <location>
        <begin position="16"/>
        <end position="38"/>
    </location>
</feature>
<evidence type="ECO:0000256" key="1">
    <source>
        <dbReference type="ARBA" id="ARBA00023015"/>
    </source>
</evidence>
<gene>
    <name evidence="6" type="ORF">COO20_25330</name>
</gene>
<dbReference type="AlphaFoldDB" id="A0A2N3KBP9"/>
<dbReference type="GO" id="GO:0003700">
    <property type="term" value="F:DNA-binding transcription factor activity"/>
    <property type="evidence" value="ECO:0007669"/>
    <property type="project" value="InterPro"/>
</dbReference>
<sequence length="234" mass="26409">MLLACFCQSAIQSGATSERQGTQAPEEPLKPASSDSENSLVDQIATDIQAGAYAPGSWLKQIELQQRYKTSRPMIRLALDRLAQKRLIRHEPNRGYYVYEADGDEVRDLLDLRAMIECAAARRIIRHGTGPECDRLEELAQNFEQLIDTGSILQQYEANLAFHQQLLSMSGNPQIAVIIDDLRHRIPSAPAGQWRTYQRVKQSSAEHFEMVAAIRNRDADALADTIRRHIQQTP</sequence>
<dbReference type="InterPro" id="IPR008920">
    <property type="entry name" value="TF_FadR/GntR_C"/>
</dbReference>
<dbReference type="SMART" id="SM00345">
    <property type="entry name" value="HTH_GNTR"/>
    <property type="match status" value="1"/>
</dbReference>
<dbReference type="InterPro" id="IPR000524">
    <property type="entry name" value="Tscrpt_reg_HTH_GntR"/>
</dbReference>
<dbReference type="Proteomes" id="UP000233597">
    <property type="component" value="Unassembled WGS sequence"/>
</dbReference>
<dbReference type="Pfam" id="PF00392">
    <property type="entry name" value="GntR"/>
    <property type="match status" value="1"/>
</dbReference>
<dbReference type="SUPFAM" id="SSF48008">
    <property type="entry name" value="GntR ligand-binding domain-like"/>
    <property type="match status" value="1"/>
</dbReference>
<keyword evidence="1" id="KW-0805">Transcription regulation</keyword>
<feature type="domain" description="HTH gntR-type" evidence="5">
    <location>
        <begin position="34"/>
        <end position="101"/>
    </location>
</feature>
<keyword evidence="3" id="KW-0804">Transcription</keyword>
<evidence type="ECO:0000313" key="7">
    <source>
        <dbReference type="Proteomes" id="UP000233597"/>
    </source>
</evidence>
<dbReference type="Pfam" id="PF07729">
    <property type="entry name" value="FCD"/>
    <property type="match status" value="1"/>
</dbReference>
<dbReference type="EMBL" id="NWTK01000026">
    <property type="protein sequence ID" value="PKR47992.1"/>
    <property type="molecule type" value="Genomic_DNA"/>
</dbReference>
<evidence type="ECO:0000313" key="6">
    <source>
        <dbReference type="EMBL" id="PKR47992.1"/>
    </source>
</evidence>
<dbReference type="Gene3D" id="1.10.10.10">
    <property type="entry name" value="Winged helix-like DNA-binding domain superfamily/Winged helix DNA-binding domain"/>
    <property type="match status" value="1"/>
</dbReference>
<comment type="caution">
    <text evidence="6">The sequence shown here is derived from an EMBL/GenBank/DDBJ whole genome shotgun (WGS) entry which is preliminary data.</text>
</comment>
<keyword evidence="2" id="KW-0238">DNA-binding</keyword>
<dbReference type="InterPro" id="IPR011711">
    <property type="entry name" value="GntR_C"/>
</dbReference>
<evidence type="ECO:0000256" key="2">
    <source>
        <dbReference type="ARBA" id="ARBA00023125"/>
    </source>
</evidence>
<protein>
    <submittedName>
        <fullName evidence="6">Transcriptional regulator</fullName>
    </submittedName>
</protein>
<dbReference type="OrthoDB" id="6087511at2"/>
<organism evidence="6 7">
    <name type="scientific">Thalassospira marina</name>
    <dbReference type="NCBI Taxonomy" id="2048283"/>
    <lineage>
        <taxon>Bacteria</taxon>
        <taxon>Pseudomonadati</taxon>
        <taxon>Pseudomonadota</taxon>
        <taxon>Alphaproteobacteria</taxon>
        <taxon>Rhodospirillales</taxon>
        <taxon>Thalassospiraceae</taxon>
        <taxon>Thalassospira</taxon>
    </lineage>
</organism>